<comment type="subcellular location">
    <subcellularLocation>
        <location evidence="1">Cell membrane</location>
        <topology evidence="1">Multi-pass membrane protein</topology>
    </subcellularLocation>
</comment>
<dbReference type="Gene3D" id="3.60.15.10">
    <property type="entry name" value="Ribonuclease Z/Hydroxyacylglutathione hydrolase-like"/>
    <property type="match status" value="1"/>
</dbReference>
<feature type="compositionally biased region" description="Gly residues" evidence="8">
    <location>
        <begin position="253"/>
        <end position="263"/>
    </location>
</feature>
<evidence type="ECO:0000256" key="3">
    <source>
        <dbReference type="ARBA" id="ARBA00022475"/>
    </source>
</evidence>
<feature type="transmembrane region" description="Helical" evidence="9">
    <location>
        <begin position="428"/>
        <end position="444"/>
    </location>
</feature>
<comment type="caution">
    <text evidence="11">The sequence shown here is derived from an EMBL/GenBank/DDBJ whole genome shotgun (WGS) entry which is preliminary data.</text>
</comment>
<dbReference type="PANTHER" id="PTHR30619:SF1">
    <property type="entry name" value="RECOMBINATION PROTEIN 2"/>
    <property type="match status" value="1"/>
</dbReference>
<feature type="transmembrane region" description="Helical" evidence="9">
    <location>
        <begin position="45"/>
        <end position="78"/>
    </location>
</feature>
<dbReference type="Pfam" id="PF03772">
    <property type="entry name" value="Competence"/>
    <property type="match status" value="1"/>
</dbReference>
<feature type="region of interest" description="Disordered" evidence="8">
    <location>
        <begin position="205"/>
        <end position="269"/>
    </location>
</feature>
<feature type="transmembrane region" description="Helical" evidence="9">
    <location>
        <begin position="105"/>
        <end position="128"/>
    </location>
</feature>
<evidence type="ECO:0000256" key="6">
    <source>
        <dbReference type="ARBA" id="ARBA00023136"/>
    </source>
</evidence>
<evidence type="ECO:0000256" key="1">
    <source>
        <dbReference type="ARBA" id="ARBA00004651"/>
    </source>
</evidence>
<feature type="region of interest" description="Disordered" evidence="8">
    <location>
        <begin position="782"/>
        <end position="814"/>
    </location>
</feature>
<feature type="transmembrane region" description="Helical" evidence="9">
    <location>
        <begin position="625"/>
        <end position="644"/>
    </location>
</feature>
<dbReference type="InterPro" id="IPR035681">
    <property type="entry name" value="ComA-like_MBL"/>
</dbReference>
<evidence type="ECO:0000259" key="10">
    <source>
        <dbReference type="SMART" id="SM00849"/>
    </source>
</evidence>
<keyword evidence="5 9" id="KW-1133">Transmembrane helix</keyword>
<dbReference type="SUPFAM" id="SSF54001">
    <property type="entry name" value="Cysteine proteinases"/>
    <property type="match status" value="1"/>
</dbReference>
<evidence type="ECO:0000313" key="11">
    <source>
        <dbReference type="EMBL" id="GGU58371.1"/>
    </source>
</evidence>
<keyword evidence="6 9" id="KW-0472">Membrane</keyword>
<dbReference type="InterPro" id="IPR052159">
    <property type="entry name" value="Competence_DNA_uptake"/>
</dbReference>
<feature type="transmembrane region" description="Helical" evidence="9">
    <location>
        <begin position="600"/>
        <end position="618"/>
    </location>
</feature>
<feature type="region of interest" description="Disordered" evidence="8">
    <location>
        <begin position="952"/>
        <end position="993"/>
    </location>
</feature>
<feature type="transmembrane region" description="Helical" evidence="9">
    <location>
        <begin position="403"/>
        <end position="422"/>
    </location>
</feature>
<feature type="transmembrane region" description="Helical" evidence="9">
    <location>
        <begin position="473"/>
        <end position="493"/>
    </location>
</feature>
<feature type="region of interest" description="Disordered" evidence="8">
    <location>
        <begin position="1021"/>
        <end position="1045"/>
    </location>
</feature>
<evidence type="ECO:0000313" key="12">
    <source>
        <dbReference type="Proteomes" id="UP000654471"/>
    </source>
</evidence>
<evidence type="ECO:0000256" key="7">
    <source>
        <dbReference type="RuleBase" id="RU003452"/>
    </source>
</evidence>
<feature type="transmembrane region" description="Helical" evidence="9">
    <location>
        <begin position="364"/>
        <end position="383"/>
    </location>
</feature>
<dbReference type="InterPro" id="IPR004477">
    <property type="entry name" value="ComEC_N"/>
</dbReference>
<sequence length="1346" mass="139183">MTATRVPDGRVDAPPGSVPADRDSTDASGPRQDGPADLRLVAPALAAWAAAAIGLGAPGGGVAVACAVAVVLAACALWRAKAGEGPSAVAEVRTTGRARPSRVRFAGALVAVAAVLLCAAAGATSAALHAAEARSGPLTGWARRYARLTVELEVTGDPRVTRPKVRGSQRTPPSLLFTADAVRVMAPDGSVTAVRTPVLAVVQQHDAGKGSGQEAGPGSGHGSGKGTGDGSGERGAGRRKSAGSPAGGPDVPGAGGRAEGTGGLSPEWRGLLPSTRIRVAARAVPPLSSAEQVAAVLRITAYGPPLTVEPPSALQRLAGSLRAGLREATEGLRPDARALLPGLVVGDTSRVSQDLDDAFRATDLTHLLAVSGSNLTIVLTLLIGPPHLATRAERRGLARRLGLSLRATAFVGGGLALMFVVVCRPDPSVLRAAACGLITLLAIGTGRRRSLLPALAAAVLLLVLYDPRLARSYGFLLSVLATGALLLIAPRWSAALQRRRVPPRLAEVIAAAAAAQVVCAPVIVVLSARVGLISVPCNLLAELAVAPATILGFAALAAAPVALPLARGLAWCAGWPAGWIAGVARTGAALPGAEFDWPGGWAGGLSLAAASVALLVVGRRALRRPWLCVLCALALVLAVCRPVPLTRILTGWPPPGWLMVACDVGQGDGLVLAAGDGTALVVDTGPDPRAIDRCLSELGVRRIPLLVLTHFHADHVDGLPGVLQGRSVGAIETTSLQEPYGQVRSVRREAADAHVPVAPAVPGERRRLGALTWEVLWPPAPFAPSTPPPPPPPPSPRGPVPRGPAPLWPKPLLPVPAMAPTASRVTDAAPGTSGLTGPNDASVTLLVRTGGLTVLLLGDLEPGAQQALLEAHPELAAVDVLKVAHHGSAYQDPQLIQRLAPRLALISCGAGNPYGHPASRTIAALRAQGARVLRTDTDGALAVLGTPAKLSAVVSGRRSRGRSGSARRRRPDHRPGEEPAADPASTPDSSWRGRISASWRRRISEGEDTLLMDAAPIDPINPTDATGVSNAPESTGVTGAPDATGITDAAGATDVTGVSNATGVNNMAGVSDATGVRRKGMSDEAGACLRYLRRIGAERPVVPDAEALRRLHLSHLRAVPFENLSIHLGEEIVLAEGPLLEKIVGARRGGFCYELNGAFAVLLRALGYEVALLSARVFGPDGIGIPYDHLALRVQTPTGPWLADVGFGRHSHYPLLLDSREDQADPGGVFRIEETTEGDLDVLRVGVPQYRVEQRPRTLADFEVGCWWNCTSPRSHFTRSLVCSRLTGTGRVTLSGRTLLITGADGAREERELGGAEVLPAYRSHFGITLDREPVVTPFTGNEEKR</sequence>
<dbReference type="PRINTS" id="PR01543">
    <property type="entry name" value="ANATRNSFRASE"/>
</dbReference>
<dbReference type="InterPro" id="IPR038765">
    <property type="entry name" value="Papain-like_cys_pep_sf"/>
</dbReference>
<dbReference type="Gene3D" id="3.30.2140.10">
    <property type="entry name" value="Arylamine N-acetyltransferase"/>
    <property type="match status" value="1"/>
</dbReference>
<dbReference type="CDD" id="cd07731">
    <property type="entry name" value="ComA-like_MBL-fold"/>
    <property type="match status" value="1"/>
</dbReference>
<dbReference type="Pfam" id="PF00753">
    <property type="entry name" value="Lactamase_B"/>
    <property type="match status" value="1"/>
</dbReference>
<evidence type="ECO:0000256" key="4">
    <source>
        <dbReference type="ARBA" id="ARBA00022692"/>
    </source>
</evidence>
<evidence type="ECO:0000256" key="2">
    <source>
        <dbReference type="ARBA" id="ARBA00006547"/>
    </source>
</evidence>
<dbReference type="NCBIfam" id="TIGR00360">
    <property type="entry name" value="ComEC_N-term"/>
    <property type="match status" value="1"/>
</dbReference>
<name>A0ABQ2UZ64_9ACTN</name>
<accession>A0ABQ2UZ64</accession>
<evidence type="ECO:0000256" key="5">
    <source>
        <dbReference type="ARBA" id="ARBA00022989"/>
    </source>
</evidence>
<dbReference type="SMART" id="SM00849">
    <property type="entry name" value="Lactamase_B"/>
    <property type="match status" value="1"/>
</dbReference>
<feature type="compositionally biased region" description="Basic residues" evidence="8">
    <location>
        <begin position="957"/>
        <end position="972"/>
    </location>
</feature>
<comment type="similarity">
    <text evidence="2 7">Belongs to the arylamine N-acetyltransferase family.</text>
</comment>
<feature type="transmembrane region" description="Helical" evidence="9">
    <location>
        <begin position="539"/>
        <end position="562"/>
    </location>
</feature>
<dbReference type="Gene3D" id="2.40.128.150">
    <property type="entry name" value="Cysteine proteinases"/>
    <property type="match status" value="1"/>
</dbReference>
<feature type="transmembrane region" description="Helical" evidence="9">
    <location>
        <begin position="505"/>
        <end position="527"/>
    </location>
</feature>
<keyword evidence="4 9" id="KW-0812">Transmembrane</keyword>
<dbReference type="SUPFAM" id="SSF56281">
    <property type="entry name" value="Metallo-hydrolase/oxidoreductase"/>
    <property type="match status" value="1"/>
</dbReference>
<dbReference type="InterPro" id="IPR001447">
    <property type="entry name" value="Arylamine_N-AcTrfase"/>
</dbReference>
<feature type="compositionally biased region" description="Gly residues" evidence="8">
    <location>
        <begin position="209"/>
        <end position="230"/>
    </location>
</feature>
<dbReference type="EMBL" id="BMRP01000006">
    <property type="protein sequence ID" value="GGU58371.1"/>
    <property type="molecule type" value="Genomic_DNA"/>
</dbReference>
<gene>
    <name evidence="11" type="ORF">GCM10010211_24160</name>
</gene>
<evidence type="ECO:0000256" key="8">
    <source>
        <dbReference type="SAM" id="MobiDB-lite"/>
    </source>
</evidence>
<protein>
    <recommendedName>
        <fullName evidence="10">Metallo-beta-lactamase domain-containing protein</fullName>
    </recommendedName>
</protein>
<keyword evidence="12" id="KW-1185">Reference proteome</keyword>
<dbReference type="InterPro" id="IPR036866">
    <property type="entry name" value="RibonucZ/Hydroxyglut_hydro"/>
</dbReference>
<dbReference type="Proteomes" id="UP000654471">
    <property type="component" value="Unassembled WGS sequence"/>
</dbReference>
<organism evidence="11 12">
    <name type="scientific">Streptomyces albospinus</name>
    <dbReference type="NCBI Taxonomy" id="285515"/>
    <lineage>
        <taxon>Bacteria</taxon>
        <taxon>Bacillati</taxon>
        <taxon>Actinomycetota</taxon>
        <taxon>Actinomycetes</taxon>
        <taxon>Kitasatosporales</taxon>
        <taxon>Streptomycetaceae</taxon>
        <taxon>Streptomyces</taxon>
    </lineage>
</organism>
<feature type="region of interest" description="Disordered" evidence="8">
    <location>
        <begin position="1"/>
        <end position="35"/>
    </location>
</feature>
<evidence type="ECO:0000256" key="9">
    <source>
        <dbReference type="SAM" id="Phobius"/>
    </source>
</evidence>
<dbReference type="InterPro" id="IPR001279">
    <property type="entry name" value="Metallo-B-lactamas"/>
</dbReference>
<reference evidence="12" key="1">
    <citation type="journal article" date="2019" name="Int. J. Syst. Evol. Microbiol.">
        <title>The Global Catalogue of Microorganisms (GCM) 10K type strain sequencing project: providing services to taxonomists for standard genome sequencing and annotation.</title>
        <authorList>
            <consortium name="The Broad Institute Genomics Platform"/>
            <consortium name="The Broad Institute Genome Sequencing Center for Infectious Disease"/>
            <person name="Wu L."/>
            <person name="Ma J."/>
        </authorList>
    </citation>
    <scope>NUCLEOTIDE SEQUENCE [LARGE SCALE GENOMIC DNA]</scope>
    <source>
        <strain evidence="12">JCM 3399</strain>
    </source>
</reference>
<dbReference type="Pfam" id="PF00797">
    <property type="entry name" value="Acetyltransf_2"/>
    <property type="match status" value="1"/>
</dbReference>
<feature type="compositionally biased region" description="Polar residues" evidence="8">
    <location>
        <begin position="1023"/>
        <end position="1037"/>
    </location>
</feature>
<keyword evidence="3" id="KW-1003">Cell membrane</keyword>
<proteinExistence type="inferred from homology"/>
<dbReference type="PANTHER" id="PTHR30619">
    <property type="entry name" value="DNA INTERNALIZATION/COMPETENCE PROTEIN COMEC/REC2"/>
    <property type="match status" value="1"/>
</dbReference>
<feature type="compositionally biased region" description="Low complexity" evidence="8">
    <location>
        <begin position="242"/>
        <end position="252"/>
    </location>
</feature>
<feature type="domain" description="Metallo-beta-lactamase" evidence="10">
    <location>
        <begin position="666"/>
        <end position="885"/>
    </location>
</feature>